<dbReference type="FunFam" id="3.40.50.720:FF:000084">
    <property type="entry name" value="Short-chain dehydrogenase reductase"/>
    <property type="match status" value="1"/>
</dbReference>
<gene>
    <name evidence="5" type="primary">DCXR_1</name>
    <name evidence="5" type="ORF">Bhyg_03619</name>
</gene>
<comment type="similarity">
    <text evidence="1">Belongs to the short-chain dehydrogenases/reductases (SDR) family.</text>
</comment>
<dbReference type="PROSITE" id="PS00061">
    <property type="entry name" value="ADH_SHORT"/>
    <property type="match status" value="1"/>
</dbReference>
<dbReference type="Proteomes" id="UP001151699">
    <property type="component" value="Chromosome A"/>
</dbReference>
<evidence type="ECO:0000313" key="6">
    <source>
        <dbReference type="Proteomes" id="UP001151699"/>
    </source>
</evidence>
<sequence length="246" mass="26292">MNRMSLTISFIGKNILITGGGQGIGRQLVQRFYDGGATVFTLDKNPETIERLRNELPNIRAAIVDLSDWDATRKVVESFGGIDYLINSAGVIITEDLLSIKKESAALQVNVNLLAAVNVTQCVAKSMVRRGTGGAILNISSGAAKRVGVQTAIYSATKAAIENLTKTMAVELAPHNIRVNCICPGGVDTPMLTSVPAQKYECLKRHLISRLVDPNEIAELAIFLLSSSASMITGETVVIDGGYTIT</sequence>
<evidence type="ECO:0000256" key="3">
    <source>
        <dbReference type="ARBA" id="ARBA00022857"/>
    </source>
</evidence>
<comment type="subunit">
    <text evidence="2">Homotetramer.</text>
</comment>
<keyword evidence="3" id="KW-0521">NADP</keyword>
<reference evidence="5" key="1">
    <citation type="submission" date="2022-07" db="EMBL/GenBank/DDBJ databases">
        <authorList>
            <person name="Trinca V."/>
            <person name="Uliana J.V.C."/>
            <person name="Torres T.T."/>
            <person name="Ward R.J."/>
            <person name="Monesi N."/>
        </authorList>
    </citation>
    <scope>NUCLEOTIDE SEQUENCE</scope>
    <source>
        <strain evidence="5">HSMRA1968</strain>
        <tissue evidence="5">Whole embryos</tissue>
    </source>
</reference>
<dbReference type="PANTHER" id="PTHR44252:SF3">
    <property type="entry name" value="D-ERYTHRULOSE REDUCTASE-RELATED"/>
    <property type="match status" value="1"/>
</dbReference>
<dbReference type="InterPro" id="IPR002347">
    <property type="entry name" value="SDR_fam"/>
</dbReference>
<keyword evidence="4" id="KW-0560">Oxidoreductase</keyword>
<dbReference type="OrthoDB" id="1393670at2759"/>
<dbReference type="GO" id="GO:0005997">
    <property type="term" value="P:xylulose metabolic process"/>
    <property type="evidence" value="ECO:0007669"/>
    <property type="project" value="TreeGrafter"/>
</dbReference>
<organism evidence="5 6">
    <name type="scientific">Pseudolycoriella hygida</name>
    <dbReference type="NCBI Taxonomy" id="35572"/>
    <lineage>
        <taxon>Eukaryota</taxon>
        <taxon>Metazoa</taxon>
        <taxon>Ecdysozoa</taxon>
        <taxon>Arthropoda</taxon>
        <taxon>Hexapoda</taxon>
        <taxon>Insecta</taxon>
        <taxon>Pterygota</taxon>
        <taxon>Neoptera</taxon>
        <taxon>Endopterygota</taxon>
        <taxon>Diptera</taxon>
        <taxon>Nematocera</taxon>
        <taxon>Sciaroidea</taxon>
        <taxon>Sciaridae</taxon>
        <taxon>Pseudolycoriella</taxon>
    </lineage>
</organism>
<dbReference type="Gene3D" id="3.40.50.720">
    <property type="entry name" value="NAD(P)-binding Rossmann-like Domain"/>
    <property type="match status" value="1"/>
</dbReference>
<evidence type="ECO:0000313" key="5">
    <source>
        <dbReference type="EMBL" id="KAJ6648391.1"/>
    </source>
</evidence>
<dbReference type="GO" id="GO:0006006">
    <property type="term" value="P:glucose metabolic process"/>
    <property type="evidence" value="ECO:0007669"/>
    <property type="project" value="TreeGrafter"/>
</dbReference>
<accession>A0A9Q0NF37</accession>
<protein>
    <submittedName>
        <fullName evidence="5">L-xylulose reductase</fullName>
    </submittedName>
</protein>
<name>A0A9Q0NF37_9DIPT</name>
<dbReference type="InterPro" id="IPR020904">
    <property type="entry name" value="Sc_DH/Rdtase_CS"/>
</dbReference>
<dbReference type="InterPro" id="IPR036291">
    <property type="entry name" value="NAD(P)-bd_dom_sf"/>
</dbReference>
<dbReference type="PRINTS" id="PR00080">
    <property type="entry name" value="SDRFAMILY"/>
</dbReference>
<dbReference type="AlphaFoldDB" id="A0A9Q0NF37"/>
<evidence type="ECO:0000256" key="2">
    <source>
        <dbReference type="ARBA" id="ARBA00011881"/>
    </source>
</evidence>
<keyword evidence="6" id="KW-1185">Reference proteome</keyword>
<dbReference type="Pfam" id="PF13561">
    <property type="entry name" value="adh_short_C2"/>
    <property type="match status" value="1"/>
</dbReference>
<proteinExistence type="inferred from homology"/>
<dbReference type="CDD" id="cd05233">
    <property type="entry name" value="SDR_c"/>
    <property type="match status" value="1"/>
</dbReference>
<evidence type="ECO:0000256" key="4">
    <source>
        <dbReference type="ARBA" id="ARBA00023002"/>
    </source>
</evidence>
<dbReference type="EMBL" id="WJQU01000001">
    <property type="protein sequence ID" value="KAJ6648391.1"/>
    <property type="molecule type" value="Genomic_DNA"/>
</dbReference>
<dbReference type="SUPFAM" id="SSF51735">
    <property type="entry name" value="NAD(P)-binding Rossmann-fold domains"/>
    <property type="match status" value="1"/>
</dbReference>
<dbReference type="PANTHER" id="PTHR44252">
    <property type="entry name" value="D-ERYTHRULOSE REDUCTASE"/>
    <property type="match status" value="1"/>
</dbReference>
<evidence type="ECO:0000256" key="1">
    <source>
        <dbReference type="ARBA" id="ARBA00006484"/>
    </source>
</evidence>
<comment type="caution">
    <text evidence="5">The sequence shown here is derived from an EMBL/GenBank/DDBJ whole genome shotgun (WGS) entry which is preliminary data.</text>
</comment>
<dbReference type="GO" id="GO:0050038">
    <property type="term" value="F:L-xylulose reductase (NADPH) activity"/>
    <property type="evidence" value="ECO:0007669"/>
    <property type="project" value="TreeGrafter"/>
</dbReference>
<dbReference type="InterPro" id="IPR051737">
    <property type="entry name" value="L-xylulose/Carbonyl_redctase"/>
</dbReference>
<dbReference type="GO" id="GO:0004090">
    <property type="term" value="F:carbonyl reductase (NADPH) activity"/>
    <property type="evidence" value="ECO:0007669"/>
    <property type="project" value="TreeGrafter"/>
</dbReference>
<dbReference type="PRINTS" id="PR00081">
    <property type="entry name" value="GDHRDH"/>
</dbReference>